<comment type="caution">
    <text evidence="4">The sequence shown here is derived from an EMBL/GenBank/DDBJ whole genome shotgun (WGS) entry which is preliminary data.</text>
</comment>
<accession>A0A8T9CHZ7</accession>
<dbReference type="Pfam" id="PF04438">
    <property type="entry name" value="zf-HIT"/>
    <property type="match status" value="1"/>
</dbReference>
<dbReference type="Proteomes" id="UP000469558">
    <property type="component" value="Unassembled WGS sequence"/>
</dbReference>
<protein>
    <recommendedName>
        <fullName evidence="3">HIT-type domain-containing protein</fullName>
    </recommendedName>
</protein>
<dbReference type="SUPFAM" id="SSF144232">
    <property type="entry name" value="HIT/MYND zinc finger-like"/>
    <property type="match status" value="1"/>
</dbReference>
<evidence type="ECO:0000313" key="5">
    <source>
        <dbReference type="Proteomes" id="UP000469558"/>
    </source>
</evidence>
<feature type="domain" description="HIT-type" evidence="3">
    <location>
        <begin position="61"/>
        <end position="96"/>
    </location>
</feature>
<dbReference type="OrthoDB" id="18412at2759"/>
<keyword evidence="1" id="KW-0863">Zinc-finger</keyword>
<dbReference type="PROSITE" id="PS51083">
    <property type="entry name" value="ZF_HIT"/>
    <property type="match status" value="1"/>
</dbReference>
<dbReference type="PROSITE" id="PS00028">
    <property type="entry name" value="ZINC_FINGER_C2H2_1"/>
    <property type="match status" value="1"/>
</dbReference>
<evidence type="ECO:0000259" key="3">
    <source>
        <dbReference type="PROSITE" id="PS51083"/>
    </source>
</evidence>
<evidence type="ECO:0000313" key="4">
    <source>
        <dbReference type="EMBL" id="TVY85248.1"/>
    </source>
</evidence>
<dbReference type="InterPro" id="IPR013087">
    <property type="entry name" value="Znf_C2H2_type"/>
</dbReference>
<dbReference type="EMBL" id="QGMK01000020">
    <property type="protein sequence ID" value="TVY85248.1"/>
    <property type="molecule type" value="Genomic_DNA"/>
</dbReference>
<keyword evidence="1" id="KW-0862">Zinc</keyword>
<keyword evidence="1" id="KW-0479">Metal-binding</keyword>
<dbReference type="Gene3D" id="3.30.60.190">
    <property type="match status" value="1"/>
</dbReference>
<name>A0A8T9CHZ7_9HELO</name>
<feature type="region of interest" description="Disordered" evidence="2">
    <location>
        <begin position="1"/>
        <end position="44"/>
    </location>
</feature>
<dbReference type="GO" id="GO:0008270">
    <property type="term" value="F:zinc ion binding"/>
    <property type="evidence" value="ECO:0007669"/>
    <property type="project" value="UniProtKB-UniRule"/>
</dbReference>
<reference evidence="4 5" key="1">
    <citation type="submission" date="2018-05" db="EMBL/GenBank/DDBJ databases">
        <title>Genome sequencing and assembly of the regulated plant pathogen Lachnellula willkommii and related sister species for the development of diagnostic species identification markers.</title>
        <authorList>
            <person name="Giroux E."/>
            <person name="Bilodeau G."/>
        </authorList>
    </citation>
    <scope>NUCLEOTIDE SEQUENCE [LARGE SCALE GENOMIC DNA]</scope>
    <source>
        <strain evidence="4 5">CBS 268.59</strain>
    </source>
</reference>
<keyword evidence="5" id="KW-1185">Reference proteome</keyword>
<proteinExistence type="predicted"/>
<evidence type="ECO:0000256" key="1">
    <source>
        <dbReference type="PROSITE-ProRule" id="PRU00453"/>
    </source>
</evidence>
<sequence>MPDANTIKTTDVVMSEDEEKVKVAEQSFTEVPANEASQPPAEEAQPLIEEAVIDKAKAKVCGVCEEKEGKYKCSRCFLPYCSIACSKKHIATHPPLEPTPTIEKDTAPAPPPKIAPRLGTRAAAGFRGPFAALDDSKELQELFKIYPLLRAQLEGINTATLCPLEEQNYNQEYSRKRNGIEPWNSDRGLQKGVEALTQARNTSGKEGEGIREFSRLILQILSGENGDEAAAVIEREIAEENARLIEQLQKLER</sequence>
<dbReference type="CDD" id="cd23024">
    <property type="entry name" value="zf-HIT_ZNHIT2-3"/>
    <property type="match status" value="1"/>
</dbReference>
<dbReference type="InterPro" id="IPR007529">
    <property type="entry name" value="Znf_HIT"/>
</dbReference>
<dbReference type="AlphaFoldDB" id="A0A8T9CHZ7"/>
<organism evidence="4 5">
    <name type="scientific">Lachnellula suecica</name>
    <dbReference type="NCBI Taxonomy" id="602035"/>
    <lineage>
        <taxon>Eukaryota</taxon>
        <taxon>Fungi</taxon>
        <taxon>Dikarya</taxon>
        <taxon>Ascomycota</taxon>
        <taxon>Pezizomycotina</taxon>
        <taxon>Leotiomycetes</taxon>
        <taxon>Helotiales</taxon>
        <taxon>Lachnaceae</taxon>
        <taxon>Lachnellula</taxon>
    </lineage>
</organism>
<evidence type="ECO:0000256" key="2">
    <source>
        <dbReference type="SAM" id="MobiDB-lite"/>
    </source>
</evidence>
<gene>
    <name evidence="4" type="ORF">LSUE1_G000130</name>
</gene>